<name>A0AAN6Z964_9PEZI</name>
<evidence type="ECO:0000313" key="2">
    <source>
        <dbReference type="EMBL" id="KAK4129218.1"/>
    </source>
</evidence>
<dbReference type="GeneID" id="87831094"/>
<feature type="region of interest" description="Disordered" evidence="1">
    <location>
        <begin position="551"/>
        <end position="572"/>
    </location>
</feature>
<keyword evidence="3" id="KW-1185">Reference proteome</keyword>
<dbReference type="RefSeq" id="XP_062652989.1">
    <property type="nucleotide sequence ID" value="XM_062794325.1"/>
</dbReference>
<feature type="region of interest" description="Disordered" evidence="1">
    <location>
        <begin position="598"/>
        <end position="622"/>
    </location>
</feature>
<proteinExistence type="predicted"/>
<protein>
    <submittedName>
        <fullName evidence="2">Uncharacterized protein</fullName>
    </submittedName>
</protein>
<sequence>MEIYSFDYLRTWRSLSGKDVEEEMLKQFDRFARSQLRWPEPDWTAEQRKQLHDRYWKAGKPELYRARVTAMDKIQGPPKLFIANPRVDARTINPVNDGSALIRVLAVVELGKMIIDHVKPSIGDITALATSCKRAAVCVQLSFAVWDFTKGYFPTDEFIEKRDENGRLVQGGGVRTNTLIISPISDRQEGFTRPYTADFLNLIALCGAIREVPSTFRSIVLDQIPFLDVALFEMMVNTMPNLKPLKTVTITRCVRLDVTKLMPLLEVIKRHPRRSTSTNATEGKGKFIRLDFFPFFPHGPTSFERLGSFGVTYNEPTFNTPKAVFALITRCWNLAKEVGMDLVSDSSSFWSFVRQLPGPDALWAMKAREAMLTRDYDLAQQRLDIKGKSFREIDHKFATDFRAALTGDNQPYPTVPAGMARYMSEEQLPPIGQHWAKSLTCGKCELPTTYTKTLFPLRAGTCWSCKMAMYVDEMEDSHLRLWQQVAMQHWLRDLDPKLDNLHALLRSGEVYLRAALDDVACADWIWKSPGMLSPRGNGRKTGQTNSYTSAALKGLPTTTPTPKPTAEYFVPPPPRDLDGFRASLARWRWNHNPATEPFDYRKGGPQRADPCKSPISPSDWVDKDIGAEDKKNFIKRWEWTSVSDQTFRRMYRDHNQSWDIRADDVLRMLNWARLDVNMRQMVRDAERRAQNKHDKIVHRWHHPKVEDCLISMGTPGQIAFNLDKPIPDPYVHAEEYWAAVDKHKFNASKYCHTRSGW</sequence>
<organism evidence="2 3">
    <name type="scientific">Parathielavia appendiculata</name>
    <dbReference type="NCBI Taxonomy" id="2587402"/>
    <lineage>
        <taxon>Eukaryota</taxon>
        <taxon>Fungi</taxon>
        <taxon>Dikarya</taxon>
        <taxon>Ascomycota</taxon>
        <taxon>Pezizomycotina</taxon>
        <taxon>Sordariomycetes</taxon>
        <taxon>Sordariomycetidae</taxon>
        <taxon>Sordariales</taxon>
        <taxon>Chaetomiaceae</taxon>
        <taxon>Parathielavia</taxon>
    </lineage>
</organism>
<reference evidence="2" key="2">
    <citation type="submission" date="2023-05" db="EMBL/GenBank/DDBJ databases">
        <authorList>
            <consortium name="Lawrence Berkeley National Laboratory"/>
            <person name="Steindorff A."/>
            <person name="Hensen N."/>
            <person name="Bonometti L."/>
            <person name="Westerberg I."/>
            <person name="Brannstrom I.O."/>
            <person name="Guillou S."/>
            <person name="Cros-Aarteil S."/>
            <person name="Calhoun S."/>
            <person name="Haridas S."/>
            <person name="Kuo A."/>
            <person name="Mondo S."/>
            <person name="Pangilinan J."/>
            <person name="Riley R."/>
            <person name="Labutti K."/>
            <person name="Andreopoulos B."/>
            <person name="Lipzen A."/>
            <person name="Chen C."/>
            <person name="Yanf M."/>
            <person name="Daum C."/>
            <person name="Ng V."/>
            <person name="Clum A."/>
            <person name="Ohm R."/>
            <person name="Martin F."/>
            <person name="Silar P."/>
            <person name="Natvig D."/>
            <person name="Lalanne C."/>
            <person name="Gautier V."/>
            <person name="Ament-Velasquez S.L."/>
            <person name="Kruys A."/>
            <person name="Hutchinson M.I."/>
            <person name="Powell A.J."/>
            <person name="Barry K."/>
            <person name="Miller A.N."/>
            <person name="Grigoriev I.V."/>
            <person name="Debuchy R."/>
            <person name="Gladieux P."/>
            <person name="Thoren M.H."/>
            <person name="Johannesson H."/>
        </authorList>
    </citation>
    <scope>NUCLEOTIDE SEQUENCE</scope>
    <source>
        <strain evidence="2">CBS 731.68</strain>
    </source>
</reference>
<dbReference type="AlphaFoldDB" id="A0AAN6Z964"/>
<evidence type="ECO:0000256" key="1">
    <source>
        <dbReference type="SAM" id="MobiDB-lite"/>
    </source>
</evidence>
<reference evidence="2" key="1">
    <citation type="journal article" date="2023" name="Mol. Phylogenet. Evol.">
        <title>Genome-scale phylogeny and comparative genomics of the fungal order Sordariales.</title>
        <authorList>
            <person name="Hensen N."/>
            <person name="Bonometti L."/>
            <person name="Westerberg I."/>
            <person name="Brannstrom I.O."/>
            <person name="Guillou S."/>
            <person name="Cros-Aarteil S."/>
            <person name="Calhoun S."/>
            <person name="Haridas S."/>
            <person name="Kuo A."/>
            <person name="Mondo S."/>
            <person name="Pangilinan J."/>
            <person name="Riley R."/>
            <person name="LaButti K."/>
            <person name="Andreopoulos B."/>
            <person name="Lipzen A."/>
            <person name="Chen C."/>
            <person name="Yan M."/>
            <person name="Daum C."/>
            <person name="Ng V."/>
            <person name="Clum A."/>
            <person name="Steindorff A."/>
            <person name="Ohm R.A."/>
            <person name="Martin F."/>
            <person name="Silar P."/>
            <person name="Natvig D.O."/>
            <person name="Lalanne C."/>
            <person name="Gautier V."/>
            <person name="Ament-Velasquez S.L."/>
            <person name="Kruys A."/>
            <person name="Hutchinson M.I."/>
            <person name="Powell A.J."/>
            <person name="Barry K."/>
            <person name="Miller A.N."/>
            <person name="Grigoriev I.V."/>
            <person name="Debuchy R."/>
            <person name="Gladieux P."/>
            <person name="Hiltunen Thoren M."/>
            <person name="Johannesson H."/>
        </authorList>
    </citation>
    <scope>NUCLEOTIDE SEQUENCE</scope>
    <source>
        <strain evidence="2">CBS 731.68</strain>
    </source>
</reference>
<dbReference type="Proteomes" id="UP001302602">
    <property type="component" value="Unassembled WGS sequence"/>
</dbReference>
<gene>
    <name evidence="2" type="ORF">N657DRAFT_652679</name>
</gene>
<dbReference type="EMBL" id="MU853223">
    <property type="protein sequence ID" value="KAK4129218.1"/>
    <property type="molecule type" value="Genomic_DNA"/>
</dbReference>
<evidence type="ECO:0000313" key="3">
    <source>
        <dbReference type="Proteomes" id="UP001302602"/>
    </source>
</evidence>
<accession>A0AAN6Z964</accession>
<comment type="caution">
    <text evidence="2">The sequence shown here is derived from an EMBL/GenBank/DDBJ whole genome shotgun (WGS) entry which is preliminary data.</text>
</comment>